<evidence type="ECO:0000313" key="4">
    <source>
        <dbReference type="Proteomes" id="UP001217754"/>
    </source>
</evidence>
<protein>
    <recommendedName>
        <fullName evidence="2">Saccharopine dehydrogenase NADP binding domain-containing protein</fullName>
    </recommendedName>
</protein>
<keyword evidence="4" id="KW-1185">Reference proteome</keyword>
<dbReference type="Proteomes" id="UP001217754">
    <property type="component" value="Chromosome 8"/>
</dbReference>
<dbReference type="GO" id="GO:0009247">
    <property type="term" value="P:glycolipid biosynthetic process"/>
    <property type="evidence" value="ECO:0007669"/>
    <property type="project" value="TreeGrafter"/>
</dbReference>
<accession>A0AAF0F5R7</accession>
<sequence>MYDVVVYGATGFTGQLTAQYLAEHPQAPAIALAGRNVAKLRKVREQLDVPKERRDAIQLIEASAEDPASIQAFARSTKAIINTVGPYLKLGGFDVVKAAVEAGAGYVDLAGESVFYARLIQELHEAAQKTHAVIVPSSAMDSLPFDISTYLAVKEVKKALGGNADVGRVESGYAAQGSFSGGSFASLASMRTHPELFKYAQPYMLSPVKGAATSPWFFTRYMPQFGRSGAFTILSPHNTRVLNRTWGLLEEARLPERYGPTFSFLDVFVAPNYLLSFLVSVTCTVLAWVLVNVPHIEKGLAWIAPPGTGASKEALESGYLDARTVAYARDGKTRGLVVFRAKGDPGYLKTAAFLGEMALTIALEKERLTPMAKQGGILTPATVAPEIIAARLGKYAGVTIKGTKVSDSEDVSKVLA</sequence>
<feature type="domain" description="Saccharopine dehydrogenase NADP binding" evidence="2">
    <location>
        <begin position="4"/>
        <end position="133"/>
    </location>
</feature>
<dbReference type="GO" id="GO:0005811">
    <property type="term" value="C:lipid droplet"/>
    <property type="evidence" value="ECO:0007669"/>
    <property type="project" value="TreeGrafter"/>
</dbReference>
<name>A0AAF0F5R7_9BASI</name>
<dbReference type="EMBL" id="CP119965">
    <property type="protein sequence ID" value="WFD41064.1"/>
    <property type="molecule type" value="Genomic_DNA"/>
</dbReference>
<comment type="similarity">
    <text evidence="1">Belongs to the saccharopine dehydrogenase family.</text>
</comment>
<dbReference type="GO" id="GO:0005739">
    <property type="term" value="C:mitochondrion"/>
    <property type="evidence" value="ECO:0007669"/>
    <property type="project" value="TreeGrafter"/>
</dbReference>
<dbReference type="PANTHER" id="PTHR12286:SF5">
    <property type="entry name" value="SACCHAROPINE DEHYDROGENASE-LIKE OXIDOREDUCTASE"/>
    <property type="match status" value="1"/>
</dbReference>
<proteinExistence type="inferred from homology"/>
<dbReference type="InterPro" id="IPR005097">
    <property type="entry name" value="Sacchrp_dh_NADP-bd"/>
</dbReference>
<evidence type="ECO:0000259" key="2">
    <source>
        <dbReference type="Pfam" id="PF03435"/>
    </source>
</evidence>
<dbReference type="GO" id="GO:0005886">
    <property type="term" value="C:plasma membrane"/>
    <property type="evidence" value="ECO:0007669"/>
    <property type="project" value="TreeGrafter"/>
</dbReference>
<reference evidence="3" key="1">
    <citation type="submission" date="2023-03" db="EMBL/GenBank/DDBJ databases">
        <title>Mating type loci evolution in Malassezia.</title>
        <authorList>
            <person name="Coelho M.A."/>
        </authorList>
    </citation>
    <scope>NUCLEOTIDE SEQUENCE</scope>
    <source>
        <strain evidence="3">CBS 9431</strain>
    </source>
</reference>
<dbReference type="SUPFAM" id="SSF51735">
    <property type="entry name" value="NAD(P)-binding Rossmann-fold domains"/>
    <property type="match status" value="1"/>
</dbReference>
<dbReference type="InterPro" id="IPR036291">
    <property type="entry name" value="NAD(P)-bd_dom_sf"/>
</dbReference>
<organism evidence="3 4">
    <name type="scientific">Malassezia japonica</name>
    <dbReference type="NCBI Taxonomy" id="223818"/>
    <lineage>
        <taxon>Eukaryota</taxon>
        <taxon>Fungi</taxon>
        <taxon>Dikarya</taxon>
        <taxon>Basidiomycota</taxon>
        <taxon>Ustilaginomycotina</taxon>
        <taxon>Malasseziomycetes</taxon>
        <taxon>Malasseziales</taxon>
        <taxon>Malasseziaceae</taxon>
        <taxon>Malassezia</taxon>
    </lineage>
</organism>
<dbReference type="InterPro" id="IPR051276">
    <property type="entry name" value="Saccharopine_DH-like_oxidrdct"/>
</dbReference>
<evidence type="ECO:0000313" key="3">
    <source>
        <dbReference type="EMBL" id="WFD41064.1"/>
    </source>
</evidence>
<dbReference type="Pfam" id="PF03435">
    <property type="entry name" value="Sacchrp_dh_NADP"/>
    <property type="match status" value="1"/>
</dbReference>
<dbReference type="PANTHER" id="PTHR12286">
    <property type="entry name" value="SACCHAROPINE DEHYDROGENASE-LIKE OXIDOREDUCTASE"/>
    <property type="match status" value="1"/>
</dbReference>
<evidence type="ECO:0000256" key="1">
    <source>
        <dbReference type="ARBA" id="ARBA00038048"/>
    </source>
</evidence>
<dbReference type="RefSeq" id="XP_060123961.1">
    <property type="nucleotide sequence ID" value="XM_060267978.1"/>
</dbReference>
<dbReference type="AlphaFoldDB" id="A0AAF0F5R7"/>
<gene>
    <name evidence="3" type="ORF">MJAP1_004057</name>
</gene>
<dbReference type="Gene3D" id="3.40.50.720">
    <property type="entry name" value="NAD(P)-binding Rossmann-like Domain"/>
    <property type="match status" value="1"/>
</dbReference>
<dbReference type="GeneID" id="85227708"/>